<evidence type="ECO:0000313" key="7">
    <source>
        <dbReference type="EMBL" id="GLR27243.1"/>
    </source>
</evidence>
<dbReference type="GO" id="GO:0016746">
    <property type="term" value="F:acyltransferase activity"/>
    <property type="evidence" value="ECO:0007669"/>
    <property type="project" value="UniProtKB-KW"/>
</dbReference>
<evidence type="ECO:0000256" key="4">
    <source>
        <dbReference type="ARBA" id="ARBA00022679"/>
    </source>
</evidence>
<dbReference type="Pfam" id="PF03279">
    <property type="entry name" value="Lip_A_acyltrans"/>
    <property type="match status" value="1"/>
</dbReference>
<dbReference type="InterPro" id="IPR004960">
    <property type="entry name" value="LipA_acyltrans"/>
</dbReference>
<organism evidence="7 8">
    <name type="scientific">Limnobacter litoralis</name>
    <dbReference type="NCBI Taxonomy" id="481366"/>
    <lineage>
        <taxon>Bacteria</taxon>
        <taxon>Pseudomonadati</taxon>
        <taxon>Pseudomonadota</taxon>
        <taxon>Betaproteobacteria</taxon>
        <taxon>Burkholderiales</taxon>
        <taxon>Burkholderiaceae</taxon>
        <taxon>Limnobacter</taxon>
    </lineage>
</organism>
<dbReference type="PANTHER" id="PTHR30606">
    <property type="entry name" value="LIPID A BIOSYNTHESIS LAUROYL ACYLTRANSFERASE"/>
    <property type="match status" value="1"/>
</dbReference>
<keyword evidence="3" id="KW-0997">Cell inner membrane</keyword>
<accession>A0ABQ5YRI3</accession>
<evidence type="ECO:0000256" key="6">
    <source>
        <dbReference type="ARBA" id="ARBA00023315"/>
    </source>
</evidence>
<gene>
    <name evidence="7" type="ORF">GCM10007875_23340</name>
</gene>
<dbReference type="PANTHER" id="PTHR30606:SF9">
    <property type="entry name" value="LIPID A BIOSYNTHESIS LAUROYLTRANSFERASE"/>
    <property type="match status" value="1"/>
</dbReference>
<name>A0ABQ5YRI3_9BURK</name>
<comment type="caution">
    <text evidence="7">The sequence shown here is derived from an EMBL/GenBank/DDBJ whole genome shotgun (WGS) entry which is preliminary data.</text>
</comment>
<proteinExistence type="predicted"/>
<dbReference type="CDD" id="cd07984">
    <property type="entry name" value="LPLAT_LABLAT-like"/>
    <property type="match status" value="1"/>
</dbReference>
<evidence type="ECO:0000256" key="5">
    <source>
        <dbReference type="ARBA" id="ARBA00023136"/>
    </source>
</evidence>
<reference evidence="8" key="1">
    <citation type="journal article" date="2019" name="Int. J. Syst. Evol. Microbiol.">
        <title>The Global Catalogue of Microorganisms (GCM) 10K type strain sequencing project: providing services to taxonomists for standard genome sequencing and annotation.</title>
        <authorList>
            <consortium name="The Broad Institute Genomics Platform"/>
            <consortium name="The Broad Institute Genome Sequencing Center for Infectious Disease"/>
            <person name="Wu L."/>
            <person name="Ma J."/>
        </authorList>
    </citation>
    <scope>NUCLEOTIDE SEQUENCE [LARGE SCALE GENOMIC DNA]</scope>
    <source>
        <strain evidence="8">NBRC 105857</strain>
    </source>
</reference>
<dbReference type="EMBL" id="BSOJ01000028">
    <property type="protein sequence ID" value="GLR27243.1"/>
    <property type="molecule type" value="Genomic_DNA"/>
</dbReference>
<keyword evidence="4" id="KW-0808">Transferase</keyword>
<dbReference type="RefSeq" id="WP_284281982.1">
    <property type="nucleotide sequence ID" value="NZ_BSOJ01000028.1"/>
</dbReference>
<evidence type="ECO:0000256" key="1">
    <source>
        <dbReference type="ARBA" id="ARBA00004533"/>
    </source>
</evidence>
<evidence type="ECO:0000313" key="8">
    <source>
        <dbReference type="Proteomes" id="UP001156664"/>
    </source>
</evidence>
<keyword evidence="6 7" id="KW-0012">Acyltransferase</keyword>
<dbReference type="PIRSF" id="PIRSF026649">
    <property type="entry name" value="MsbB"/>
    <property type="match status" value="1"/>
</dbReference>
<evidence type="ECO:0000256" key="2">
    <source>
        <dbReference type="ARBA" id="ARBA00022475"/>
    </source>
</evidence>
<keyword evidence="5" id="KW-0472">Membrane</keyword>
<keyword evidence="2" id="KW-1003">Cell membrane</keyword>
<comment type="subcellular location">
    <subcellularLocation>
        <location evidence="1">Cell inner membrane</location>
    </subcellularLocation>
</comment>
<sequence length="291" mass="33888">MTRFFIRAWFGLHVLPFSMYRLLAFVVSALLAILVFAFGAERRNVTLINLKLCFPESSRAQRLAWTIRHMFLYVRTFLDRAWLWNCTEAQLRERVVITNPERIQAHSPGKSRIFLAPHFLGLDAAWSRLGLEVDMVTMYSNQKNLVLNEVIRQGRERYGDQLLLSRQQGVRPLIQAMKKGRPLYYLPDMDFGEKDSVFVTFFGVEAATVTAVSRLSRMLDADVIPVTTMFRGGKYEVTLHSPLSNFPLADDAESTQYLNHCIEKWVKTNLVQYLWLHKRFKTRPPGQTRFY</sequence>
<evidence type="ECO:0000256" key="3">
    <source>
        <dbReference type="ARBA" id="ARBA00022519"/>
    </source>
</evidence>
<keyword evidence="8" id="KW-1185">Reference proteome</keyword>
<dbReference type="Proteomes" id="UP001156664">
    <property type="component" value="Unassembled WGS sequence"/>
</dbReference>
<protein>
    <submittedName>
        <fullName evidence="7">Acyltransferase</fullName>
    </submittedName>
</protein>